<feature type="compositionally biased region" description="Basic and acidic residues" evidence="1">
    <location>
        <begin position="702"/>
        <end position="717"/>
    </location>
</feature>
<protein>
    <submittedName>
        <fullName evidence="2">Uncharacterized protein</fullName>
    </submittedName>
</protein>
<feature type="compositionally biased region" description="Low complexity" evidence="1">
    <location>
        <begin position="916"/>
        <end position="927"/>
    </location>
</feature>
<feature type="region of interest" description="Disordered" evidence="1">
    <location>
        <begin position="519"/>
        <end position="543"/>
    </location>
</feature>
<evidence type="ECO:0000256" key="1">
    <source>
        <dbReference type="SAM" id="MobiDB-lite"/>
    </source>
</evidence>
<feature type="compositionally biased region" description="Basic and acidic residues" evidence="1">
    <location>
        <begin position="1043"/>
        <end position="1060"/>
    </location>
</feature>
<reference evidence="2" key="1">
    <citation type="submission" date="2021-05" db="EMBL/GenBank/DDBJ databases">
        <authorList>
            <person name="Stam R."/>
        </authorList>
    </citation>
    <scope>NUCLEOTIDE SEQUENCE</scope>
    <source>
        <strain evidence="2">CS162</strain>
    </source>
</reference>
<gene>
    <name evidence="2" type="ORF">ALTATR162_LOCUS2961</name>
</gene>
<sequence length="1060" mass="120842">MVTTRTKSYTYSTTSQESGGLELIQESLDDKRARWARLHREQHYESIISEVMDQEMPKYENSTVIDATDREMHKGKCLQILASAPSVMAAAAQGNLVRRMQTEPSLQQEYVAVLERALNQPSIYIHLLADRDGNAPTPNQYLKIRDFVIDYLSQAKGHRKYLHTTSRSDKRVETLELFCQGVQKRCDETPASLRDTPFRYPPTQHRAHQSSNYVMNLVEDICTHLHNVGIFEQHFIMHQFIVYLIFREEQARIAEIFISGLLQVWVKDGGGFNAYQAGHSVSTAGRVSDEEWASHERNTKLCSPMTENIRQQQLRADEWRRVLESTSANRVDGNMRGGSADEEEFMSIEQPRSYPAALLTKRHLIPNHLHIVIEWSSVDDIHSSKEFNYDALNKSSIEAHFQRNVASSFISLYETEDTASRKRPHTEKVRGKSQPYDAVKVEIDTTGMTPAWICVEYGVHIPVWFEQQSRQSEDVHNGEILWFCLEEVKAVFLMDNGLGEKGEWLACGSIPQGRVIIHSKSSDSEPPRRVFNDEEKHKSDRQARCDRIRTENERVRLNQQEFAHIFKKKESIKISPQIPNRKSSLKSLACKAVSEPKEEANKGSKLSLTIRNEEFSWTNAEPQRAASLMKYAILMAHEKKTEAERTWISDTAPSAGDLDRVESRRMIENRSHKEKHNDFAARDLGTPMTPPDSPKNSLRRPNTHERRGRENGEDSTQRYELAQYDDDQLSRNVRTRVHRSAAPSPSQSMLRFHFEGENEHSFYPRRSRRESLLELQSDQDSVLREYARVSLQDPTIPQHVASRTRHRNINEDSKSRIHNYEDSQSLFSLRDRCVTSTSSPPALVPIHNPPSSRGTRDEANETSYVNPRPPSLYSSMNSLASLSTFEHASIGEALYVSVEPASHVKEVEIRSKKESGSGPRSSGRESSVQSIPAPQLPVTEGDAQLEAMMASFPAYDLQVQPEQFEREALPPPQSELSPKSVSVPPAPVPTLTPVPSKSEVFLAKAKCLGEMGREITSRIAEIKERQSKPKAKKEKWDLGVWRSSDKKEKNGNRRIGEQDE</sequence>
<feature type="region of interest" description="Disordered" evidence="1">
    <location>
        <begin position="963"/>
        <end position="994"/>
    </location>
</feature>
<dbReference type="OrthoDB" id="3440338at2759"/>
<comment type="caution">
    <text evidence="2">The sequence shown here is derived from an EMBL/GenBank/DDBJ whole genome shotgun (WGS) entry which is preliminary data.</text>
</comment>
<dbReference type="AlphaFoldDB" id="A0A8J2I4K3"/>
<keyword evidence="3" id="KW-1185">Reference proteome</keyword>
<feature type="region of interest" description="Disordered" evidence="1">
    <location>
        <begin position="1020"/>
        <end position="1060"/>
    </location>
</feature>
<dbReference type="EMBL" id="CAJRGZ010000016">
    <property type="protein sequence ID" value="CAG5152916.1"/>
    <property type="molecule type" value="Genomic_DNA"/>
</dbReference>
<evidence type="ECO:0000313" key="2">
    <source>
        <dbReference type="EMBL" id="CAG5152916.1"/>
    </source>
</evidence>
<evidence type="ECO:0000313" key="3">
    <source>
        <dbReference type="Proteomes" id="UP000676310"/>
    </source>
</evidence>
<name>A0A8J2I4K3_9PLEO</name>
<feature type="region of interest" description="Disordered" evidence="1">
    <location>
        <begin position="837"/>
        <end position="869"/>
    </location>
</feature>
<feature type="compositionally biased region" description="Basic and acidic residues" evidence="1">
    <location>
        <begin position="520"/>
        <end position="543"/>
    </location>
</feature>
<feature type="region of interest" description="Disordered" evidence="1">
    <location>
        <begin position="907"/>
        <end position="935"/>
    </location>
</feature>
<accession>A0A8J2I4K3</accession>
<proteinExistence type="predicted"/>
<organism evidence="2 3">
    <name type="scientific">Alternaria atra</name>
    <dbReference type="NCBI Taxonomy" id="119953"/>
    <lineage>
        <taxon>Eukaryota</taxon>
        <taxon>Fungi</taxon>
        <taxon>Dikarya</taxon>
        <taxon>Ascomycota</taxon>
        <taxon>Pezizomycotina</taxon>
        <taxon>Dothideomycetes</taxon>
        <taxon>Pleosporomycetidae</taxon>
        <taxon>Pleosporales</taxon>
        <taxon>Pleosporineae</taxon>
        <taxon>Pleosporaceae</taxon>
        <taxon>Alternaria</taxon>
        <taxon>Alternaria sect. Ulocladioides</taxon>
    </lineage>
</organism>
<dbReference type="RefSeq" id="XP_043166502.1">
    <property type="nucleotide sequence ID" value="XM_043310567.1"/>
</dbReference>
<dbReference type="Proteomes" id="UP000676310">
    <property type="component" value="Unassembled WGS sequence"/>
</dbReference>
<feature type="compositionally biased region" description="Basic and acidic residues" evidence="1">
    <location>
        <begin position="668"/>
        <end position="681"/>
    </location>
</feature>
<feature type="region of interest" description="Disordered" evidence="1">
    <location>
        <begin position="668"/>
        <end position="723"/>
    </location>
</feature>
<dbReference type="GeneID" id="67014464"/>